<dbReference type="EMBL" id="SRLO01000589">
    <property type="protein sequence ID" value="TNN51225.1"/>
    <property type="molecule type" value="Genomic_DNA"/>
</dbReference>
<sequence>MLQVHKSRMWEEEEEEEGSNRAERERERFTPSDVLEVHGGHVPSAPRETEVGQLGVPVDDGLEEAGVERPVDVAGRRLELGVPRGLQLVRAGLQVPVGADGPQALWRHSQEEGVEHDQRLVSLGTSLQADGGPTAPIGGVVLVPVRLHLVGSHFTRVGAVRVPADGVLRRRRELDVLDDHGRPVAALQVQPDDLPVAAPQRLDLRSDAQGRRAARPQDEVLVLRFHFQSELRGEEEEEEEEDEEGVLSASSTN</sequence>
<keyword evidence="3" id="KW-1185">Reference proteome</keyword>
<protein>
    <submittedName>
        <fullName evidence="2">Uncharacterized protein</fullName>
    </submittedName>
</protein>
<proteinExistence type="predicted"/>
<evidence type="ECO:0000313" key="2">
    <source>
        <dbReference type="EMBL" id="TNN51225.1"/>
    </source>
</evidence>
<dbReference type="AlphaFoldDB" id="A0A4Z2GDL8"/>
<name>A0A4Z2GDL8_9TELE</name>
<gene>
    <name evidence="2" type="ORF">EYF80_038545</name>
</gene>
<evidence type="ECO:0000313" key="3">
    <source>
        <dbReference type="Proteomes" id="UP000314294"/>
    </source>
</evidence>
<feature type="compositionally biased region" description="Acidic residues" evidence="1">
    <location>
        <begin position="233"/>
        <end position="245"/>
    </location>
</feature>
<evidence type="ECO:0000256" key="1">
    <source>
        <dbReference type="SAM" id="MobiDB-lite"/>
    </source>
</evidence>
<comment type="caution">
    <text evidence="2">The sequence shown here is derived from an EMBL/GenBank/DDBJ whole genome shotgun (WGS) entry which is preliminary data.</text>
</comment>
<organism evidence="2 3">
    <name type="scientific">Liparis tanakae</name>
    <name type="common">Tanaka's snailfish</name>
    <dbReference type="NCBI Taxonomy" id="230148"/>
    <lineage>
        <taxon>Eukaryota</taxon>
        <taxon>Metazoa</taxon>
        <taxon>Chordata</taxon>
        <taxon>Craniata</taxon>
        <taxon>Vertebrata</taxon>
        <taxon>Euteleostomi</taxon>
        <taxon>Actinopterygii</taxon>
        <taxon>Neopterygii</taxon>
        <taxon>Teleostei</taxon>
        <taxon>Neoteleostei</taxon>
        <taxon>Acanthomorphata</taxon>
        <taxon>Eupercaria</taxon>
        <taxon>Perciformes</taxon>
        <taxon>Cottioidei</taxon>
        <taxon>Cottales</taxon>
        <taxon>Liparidae</taxon>
        <taxon>Liparis</taxon>
    </lineage>
</organism>
<feature type="region of interest" description="Disordered" evidence="1">
    <location>
        <begin position="1"/>
        <end position="52"/>
    </location>
</feature>
<feature type="compositionally biased region" description="Basic and acidic residues" evidence="1">
    <location>
        <begin position="18"/>
        <end position="39"/>
    </location>
</feature>
<accession>A0A4Z2GDL8</accession>
<dbReference type="Proteomes" id="UP000314294">
    <property type="component" value="Unassembled WGS sequence"/>
</dbReference>
<feature type="region of interest" description="Disordered" evidence="1">
    <location>
        <begin position="231"/>
        <end position="253"/>
    </location>
</feature>
<reference evidence="2 3" key="1">
    <citation type="submission" date="2019-03" db="EMBL/GenBank/DDBJ databases">
        <title>First draft genome of Liparis tanakae, snailfish: a comprehensive survey of snailfish specific genes.</title>
        <authorList>
            <person name="Kim W."/>
            <person name="Song I."/>
            <person name="Jeong J.-H."/>
            <person name="Kim D."/>
            <person name="Kim S."/>
            <person name="Ryu S."/>
            <person name="Song J.Y."/>
            <person name="Lee S.K."/>
        </authorList>
    </citation>
    <scope>NUCLEOTIDE SEQUENCE [LARGE SCALE GENOMIC DNA]</scope>
    <source>
        <tissue evidence="2">Muscle</tissue>
    </source>
</reference>